<feature type="transmembrane region" description="Helical" evidence="1">
    <location>
        <begin position="482"/>
        <end position="500"/>
    </location>
</feature>
<feature type="transmembrane region" description="Helical" evidence="1">
    <location>
        <begin position="456"/>
        <end position="476"/>
    </location>
</feature>
<keyword evidence="4" id="KW-1185">Reference proteome</keyword>
<dbReference type="RefSeq" id="WP_189957545.1">
    <property type="nucleotide sequence ID" value="NZ_BMVG01000026.1"/>
</dbReference>
<keyword evidence="1" id="KW-0812">Transmembrane</keyword>
<dbReference type="SUPFAM" id="SSF52540">
    <property type="entry name" value="P-loop containing nucleoside triphosphate hydrolases"/>
    <property type="match status" value="1"/>
</dbReference>
<accession>A0A918YPE6</accession>
<dbReference type="Pfam" id="PF05729">
    <property type="entry name" value="NACHT"/>
    <property type="match status" value="1"/>
</dbReference>
<name>A0A918YPE6_9ACTN</name>
<dbReference type="InterPro" id="IPR007111">
    <property type="entry name" value="NACHT_NTPase"/>
</dbReference>
<organism evidence="3 4">
    <name type="scientific">Streptomyces alanosinicus</name>
    <dbReference type="NCBI Taxonomy" id="68171"/>
    <lineage>
        <taxon>Bacteria</taxon>
        <taxon>Bacillati</taxon>
        <taxon>Actinomycetota</taxon>
        <taxon>Actinomycetes</taxon>
        <taxon>Kitasatosporales</taxon>
        <taxon>Streptomycetaceae</taxon>
        <taxon>Streptomyces</taxon>
    </lineage>
</organism>
<protein>
    <recommendedName>
        <fullName evidence="2">NACHT domain-containing protein</fullName>
    </recommendedName>
</protein>
<evidence type="ECO:0000256" key="1">
    <source>
        <dbReference type="SAM" id="Phobius"/>
    </source>
</evidence>
<dbReference type="EMBL" id="BMVG01000026">
    <property type="protein sequence ID" value="GHE10963.1"/>
    <property type="molecule type" value="Genomic_DNA"/>
</dbReference>
<sequence length="627" mass="69508">MFQFILPPDLVSTSAAGLARAVHKRESCQRRLLLGREVQRINLSYRLVERIGAEEAAAYGRLFGKHAGLTGIADYYRTTDSGRLVITGGPGAGKTLMALELLIELINRRREDEPVPVRFSLAAWDTSVKLDEYLVAELVRSYGRSRSEAEKLVARQMVLPVMDGLDELDPVHPDGTPASQAPRAQAVLAALNDYLARDGLKLGPVILTCRTEHYQAMYIPESKGNGQLLDSVQIDIEPVPAVDAHAYLVSYARGDARWTPLLDALQRHPEGLLARTLSTPWRLCLTVTAYAIKGDPAELLRYSSAQHLDGHLLRRYIPEATALRPSRRYGSHRVHRYLHHLAEHLKDHSPSGPTLPFLDRPGEYGRPQSAGSDIILHELWPLAGRDRVRRLDRRLSQAVFLVCIPLLFASGSVSMSLLLCSQAWAAWATAGTFMVDKPRRIRWKEIRSQRTHPLRPLLLGFALTQLFALAVGLVLSLHNVELGIGTALVLGPASLAYPLFDVRFAVGGAKAMRPRTVISGDLMFTLARIITIGLPMGTLGWFVQGPSLGLASGLVWALAMSVGASRRYLAFVLCSRRDRTLPLRLGRFLDWACDAGLMRLSGSAYQFRHRELQFWLAQHPDPLPTGK</sequence>
<dbReference type="Proteomes" id="UP000655443">
    <property type="component" value="Unassembled WGS sequence"/>
</dbReference>
<evidence type="ECO:0000259" key="2">
    <source>
        <dbReference type="Pfam" id="PF05729"/>
    </source>
</evidence>
<evidence type="ECO:0000313" key="4">
    <source>
        <dbReference type="Proteomes" id="UP000655443"/>
    </source>
</evidence>
<comment type="caution">
    <text evidence="3">The sequence shown here is derived from an EMBL/GenBank/DDBJ whole genome shotgun (WGS) entry which is preliminary data.</text>
</comment>
<keyword evidence="1" id="KW-1133">Transmembrane helix</keyword>
<evidence type="ECO:0000313" key="3">
    <source>
        <dbReference type="EMBL" id="GHE10963.1"/>
    </source>
</evidence>
<reference evidence="3" key="2">
    <citation type="submission" date="2020-09" db="EMBL/GenBank/DDBJ databases">
        <authorList>
            <person name="Sun Q."/>
            <person name="Ohkuma M."/>
        </authorList>
    </citation>
    <scope>NUCLEOTIDE SEQUENCE</scope>
    <source>
        <strain evidence="3">JCM 4714</strain>
    </source>
</reference>
<proteinExistence type="predicted"/>
<feature type="transmembrane region" description="Helical" evidence="1">
    <location>
        <begin position="548"/>
        <end position="569"/>
    </location>
</feature>
<reference evidence="3" key="1">
    <citation type="journal article" date="2014" name="Int. J. Syst. Evol. Microbiol.">
        <title>Complete genome sequence of Corynebacterium casei LMG S-19264T (=DSM 44701T), isolated from a smear-ripened cheese.</title>
        <authorList>
            <consortium name="US DOE Joint Genome Institute (JGI-PGF)"/>
            <person name="Walter F."/>
            <person name="Albersmeier A."/>
            <person name="Kalinowski J."/>
            <person name="Ruckert C."/>
        </authorList>
    </citation>
    <scope>NUCLEOTIDE SEQUENCE</scope>
    <source>
        <strain evidence="3">JCM 4714</strain>
    </source>
</reference>
<keyword evidence="1" id="KW-0472">Membrane</keyword>
<dbReference type="Gene3D" id="3.40.50.300">
    <property type="entry name" value="P-loop containing nucleotide triphosphate hydrolases"/>
    <property type="match status" value="1"/>
</dbReference>
<feature type="domain" description="NACHT" evidence="2">
    <location>
        <begin position="84"/>
        <end position="216"/>
    </location>
</feature>
<feature type="transmembrane region" description="Helical" evidence="1">
    <location>
        <begin position="521"/>
        <end position="542"/>
    </location>
</feature>
<gene>
    <name evidence="3" type="ORF">GCM10010339_68870</name>
</gene>
<dbReference type="InterPro" id="IPR027417">
    <property type="entry name" value="P-loop_NTPase"/>
</dbReference>
<feature type="transmembrane region" description="Helical" evidence="1">
    <location>
        <begin position="395"/>
        <end position="410"/>
    </location>
</feature>
<dbReference type="AlphaFoldDB" id="A0A918YPE6"/>